<evidence type="ECO:0000313" key="2">
    <source>
        <dbReference type="EMBL" id="KAL3084544.1"/>
    </source>
</evidence>
<keyword evidence="3" id="KW-1185">Reference proteome</keyword>
<proteinExistence type="predicted"/>
<dbReference type="Proteomes" id="UP001620626">
    <property type="component" value="Unassembled WGS sequence"/>
</dbReference>
<gene>
    <name evidence="2" type="ORF">niasHT_032866</name>
</gene>
<reference evidence="2 3" key="1">
    <citation type="submission" date="2024-10" db="EMBL/GenBank/DDBJ databases">
        <authorList>
            <person name="Kim D."/>
        </authorList>
    </citation>
    <scope>NUCLEOTIDE SEQUENCE [LARGE SCALE GENOMIC DNA]</scope>
    <source>
        <strain evidence="2">BH-2024</strain>
    </source>
</reference>
<evidence type="ECO:0000259" key="1">
    <source>
        <dbReference type="Pfam" id="PF23309"/>
    </source>
</evidence>
<feature type="domain" description="DUF7083" evidence="1">
    <location>
        <begin position="38"/>
        <end position="110"/>
    </location>
</feature>
<dbReference type="AlphaFoldDB" id="A0ABD2IX94"/>
<sequence>MASREELKAILEAQQKQFADLLKSILPNVAPSGSSDLFSKINGQIPDFRYDPENDSTFSLWYERYGQFVEKNGQALPDDMKVRYEQQVLPKKAAELGFQETISNLKSLFSDTKSIFIRRFECFQMSCAPDQDVLEFGASVNAKCERADMTLSKDEIKCLIFITGLSDAHHDLRQECLRQLERAKSATPPRTVKLEKLLEECRSILSLQHSTAALTSLIKAHAIQSVRKIIRTMSITIPIDRNSVHKSVDVVAKGIRTEFSDTLPTFNVLAVDNGATSSKSAQTKLSQIPSPSRQLSVWRKQIETGFGSNCRSMITQSSWLPIRVPI</sequence>
<dbReference type="EMBL" id="JBICBT010001075">
    <property type="protein sequence ID" value="KAL3084544.1"/>
    <property type="molecule type" value="Genomic_DNA"/>
</dbReference>
<evidence type="ECO:0000313" key="3">
    <source>
        <dbReference type="Proteomes" id="UP001620626"/>
    </source>
</evidence>
<name>A0ABD2IX94_9BILA</name>
<protein>
    <recommendedName>
        <fullName evidence="1">DUF7083 domain-containing protein</fullName>
    </recommendedName>
</protein>
<dbReference type="InterPro" id="IPR055510">
    <property type="entry name" value="DUF7083"/>
</dbReference>
<comment type="caution">
    <text evidence="2">The sequence shown here is derived from an EMBL/GenBank/DDBJ whole genome shotgun (WGS) entry which is preliminary data.</text>
</comment>
<organism evidence="2 3">
    <name type="scientific">Heterodera trifolii</name>
    <dbReference type="NCBI Taxonomy" id="157864"/>
    <lineage>
        <taxon>Eukaryota</taxon>
        <taxon>Metazoa</taxon>
        <taxon>Ecdysozoa</taxon>
        <taxon>Nematoda</taxon>
        <taxon>Chromadorea</taxon>
        <taxon>Rhabditida</taxon>
        <taxon>Tylenchina</taxon>
        <taxon>Tylenchomorpha</taxon>
        <taxon>Tylenchoidea</taxon>
        <taxon>Heteroderidae</taxon>
        <taxon>Heteroderinae</taxon>
        <taxon>Heterodera</taxon>
    </lineage>
</organism>
<accession>A0ABD2IX94</accession>
<dbReference type="Pfam" id="PF23309">
    <property type="entry name" value="DUF7083"/>
    <property type="match status" value="1"/>
</dbReference>